<dbReference type="InterPro" id="IPR011049">
    <property type="entry name" value="Serralysin-like_metalloprot_C"/>
</dbReference>
<evidence type="ECO:0000259" key="11">
    <source>
        <dbReference type="Pfam" id="PF03895"/>
    </source>
</evidence>
<sequence>MLNKTYKTVWNRARRTHVAVSEVAKGCGAQCASVRRALAAAGVGLLGALAFSQPAGAQECAPQDCVSVADALRYDSGAHDIATLGNPGTRVRVTNIADAALNAGSSDAVTGGQLHATNDAVSQNSADISSLASNIDKGLTGLLQQDLGSRTLTVGQGTDGRYVDFTGVDGSRELLGIAAGTSAQSAVNLGQLKQVVSALGGGASVSASGSTVGPRYSVQSGTQTTVGGALTSLDTGITTLQSQIVSGGIGLVRQDLGTRDILLAPSSTGIRLNVAGLNGNRTVTGLLRGAIGASSTDAVNGAQLYGTTASAVTALGGGSAVNPDGTVKGPVYNIGGKTYGDVGSALAAAVTTSVATSTATSAATGATAIAAATADSVQYDSPAHDTVTMGTAEAPVRVTNVRAGYLAGDSTDAVNGAQLFAANQAVAQNSDNIANVDRRVSNNTTNIANLDQRVTVNTTKIASLDTRTTTLEGNVTNVANQITNGQLGLVQQDPGSRIISVGQNTDGARVDFTGTGGARQLTGVAAGLTDTSAINFAQFRPIVAGLGGGAQINIDGSLTGPSYHVQGGTQNNVGDALDSLDTGLTTLQQNVEKGGIGLVTQDPASRVIKIGATTDGRAVSVAGTLGNRVITGVARGSLNATSTEAVNGSQLFAQAASTAVALGGGSTVNADGSISAPSYKVGGQVVNTVGGAISNLDGRVTQNSSDIAGLQTTVGRINGTVANALQYDSSAHDKVTLGGTAPNAANAANAPGVQLTNLKNGEVSATSSDAVTGAQLWQTNQQISSIDQTVRNYANNGNGYTAVNSSASAPQATGNGSVALGGGAKASAANTVALGEGSVADQPNTVSVGSSGNERRIANVAAGQAPGDAVNLQQFQGGIGNLARRAYAGAASAMAMNMVPEVDATKNLAIGVGTAGYMGYQAVAVGLSARVAQNFKVKLSAGISSVTTSVGAGAAYQW</sequence>
<evidence type="ECO:0000256" key="1">
    <source>
        <dbReference type="ARBA" id="ARBA00004241"/>
    </source>
</evidence>
<protein>
    <submittedName>
        <fullName evidence="14">Hemagglutinin</fullName>
    </submittedName>
</protein>
<evidence type="ECO:0000256" key="7">
    <source>
        <dbReference type="ARBA" id="ARBA00022729"/>
    </source>
</evidence>
<dbReference type="Gene3D" id="3.30.1300.30">
    <property type="entry name" value="GSPII I/J protein-like"/>
    <property type="match status" value="1"/>
</dbReference>
<feature type="domain" description="Trimeric autotransporter adhesin YadA-like C-terminal membrane anchor" evidence="11">
    <location>
        <begin position="900"/>
        <end position="958"/>
    </location>
</feature>
<evidence type="ECO:0000256" key="2">
    <source>
        <dbReference type="ARBA" id="ARBA00004442"/>
    </source>
</evidence>
<gene>
    <name evidence="14" type="ORF">C0Z16_08245</name>
</gene>
<dbReference type="Pfam" id="PF05662">
    <property type="entry name" value="YadA_stalk"/>
    <property type="match status" value="7"/>
</dbReference>
<dbReference type="InterPro" id="IPR005594">
    <property type="entry name" value="YadA_C"/>
</dbReference>
<dbReference type="Proteomes" id="UP000235659">
    <property type="component" value="Unassembled WGS sequence"/>
</dbReference>
<comment type="caution">
    <text evidence="14">The sequence shown here is derived from an EMBL/GenBank/DDBJ whole genome shotgun (WGS) entry which is preliminary data.</text>
</comment>
<evidence type="ECO:0000256" key="4">
    <source>
        <dbReference type="ARBA" id="ARBA00022448"/>
    </source>
</evidence>
<feature type="domain" description="Trimeric autotransporter adhesin YadA-like stalk" evidence="12">
    <location>
        <begin position="754"/>
        <end position="798"/>
    </location>
</feature>
<dbReference type="SUPFAM" id="SSF101967">
    <property type="entry name" value="Adhesin YadA, collagen-binding domain"/>
    <property type="match status" value="1"/>
</dbReference>
<organism evidence="14 15">
    <name type="scientific">Paraburkholderia rhynchosiae</name>
    <dbReference type="NCBI Taxonomy" id="487049"/>
    <lineage>
        <taxon>Bacteria</taxon>
        <taxon>Pseudomonadati</taxon>
        <taxon>Pseudomonadota</taxon>
        <taxon>Betaproteobacteria</taxon>
        <taxon>Burkholderiales</taxon>
        <taxon>Burkholderiaceae</taxon>
        <taxon>Paraburkholderia</taxon>
    </lineage>
</organism>
<feature type="domain" description="Trimeric autotransporter adhesin YadA-like stalk" evidence="12">
    <location>
        <begin position="630"/>
        <end position="672"/>
    </location>
</feature>
<evidence type="ECO:0000313" key="15">
    <source>
        <dbReference type="Proteomes" id="UP000235659"/>
    </source>
</evidence>
<keyword evidence="5" id="KW-1134">Transmembrane beta strand</keyword>
<feature type="domain" description="Trimeric autotransporter adhesin YadA-like stalk" evidence="12">
    <location>
        <begin position="856"/>
        <end position="883"/>
    </location>
</feature>
<feature type="domain" description="ESPR" evidence="13">
    <location>
        <begin position="3"/>
        <end position="47"/>
    </location>
</feature>
<name>A0ABX4V9E8_9BURK</name>
<evidence type="ECO:0000256" key="10">
    <source>
        <dbReference type="ARBA" id="ARBA00023237"/>
    </source>
</evidence>
<dbReference type="EMBL" id="PNXY01000004">
    <property type="protein sequence ID" value="PMS32574.1"/>
    <property type="molecule type" value="Genomic_DNA"/>
</dbReference>
<dbReference type="Pfam" id="PF13018">
    <property type="entry name" value="ESPR"/>
    <property type="match status" value="1"/>
</dbReference>
<comment type="similarity">
    <text evidence="3">Belongs to the autotransporter-2 (AT-2) (TC 1.B.40) family.</text>
</comment>
<evidence type="ECO:0000259" key="13">
    <source>
        <dbReference type="Pfam" id="PF13018"/>
    </source>
</evidence>
<keyword evidence="8" id="KW-0653">Protein transport</keyword>
<dbReference type="Pfam" id="PF03895">
    <property type="entry name" value="YadA_anchor"/>
    <property type="match status" value="1"/>
</dbReference>
<dbReference type="SUPFAM" id="SSF54523">
    <property type="entry name" value="Pili subunits"/>
    <property type="match status" value="1"/>
</dbReference>
<feature type="domain" description="Trimeric autotransporter adhesin YadA-like stalk" evidence="12">
    <location>
        <begin position="397"/>
        <end position="437"/>
    </location>
</feature>
<dbReference type="Gene3D" id="1.20.5.170">
    <property type="match status" value="6"/>
</dbReference>
<dbReference type="InterPro" id="IPR024973">
    <property type="entry name" value="ESPR"/>
</dbReference>
<reference evidence="14 15" key="1">
    <citation type="submission" date="2018-01" db="EMBL/GenBank/DDBJ databases">
        <title>Whole genome analyses suggest that Burkholderia sensu lato contains two further novel genera in the rhizoxinica-symbiotica group Mycetohabitans gen. nov., and Trinickia gen. nov.: implications for the evolution of diazotrophy and nodulation in the Burkholderiaceae.</title>
        <authorList>
            <person name="Estrada-de los Santos P."/>
            <person name="Palmer M."/>
            <person name="Chavez-Ramirez B."/>
            <person name="Beukes C."/>
            <person name="Steenkamp E.T."/>
            <person name="Hirsch A.M."/>
            <person name="Manyaka P."/>
            <person name="Maluk M."/>
            <person name="Lafos M."/>
            <person name="Crook M."/>
            <person name="Gross E."/>
            <person name="Simon M.F."/>
            <person name="Bueno dos Reis Junior F."/>
            <person name="Poole P.S."/>
            <person name="Venter S.N."/>
            <person name="James E.K."/>
        </authorList>
    </citation>
    <scope>NUCLEOTIDE SEQUENCE [LARGE SCALE GENOMIC DNA]</scope>
    <source>
        <strain evidence="14 15">WSM 3937</strain>
    </source>
</reference>
<keyword evidence="15" id="KW-1185">Reference proteome</keyword>
<feature type="domain" description="Trimeric autotransporter adhesin YadA-like stalk" evidence="12">
    <location>
        <begin position="176"/>
        <end position="210"/>
    </location>
</feature>
<evidence type="ECO:0000256" key="8">
    <source>
        <dbReference type="ARBA" id="ARBA00022927"/>
    </source>
</evidence>
<evidence type="ECO:0000256" key="9">
    <source>
        <dbReference type="ARBA" id="ARBA00023136"/>
    </source>
</evidence>
<evidence type="ECO:0000256" key="6">
    <source>
        <dbReference type="ARBA" id="ARBA00022692"/>
    </source>
</evidence>
<keyword evidence="6" id="KW-0812">Transmembrane</keyword>
<feature type="domain" description="Trimeric autotransporter adhesin YadA-like stalk" evidence="12">
    <location>
        <begin position="92"/>
        <end position="136"/>
    </location>
</feature>
<evidence type="ECO:0000259" key="12">
    <source>
        <dbReference type="Pfam" id="PF05662"/>
    </source>
</evidence>
<keyword evidence="7" id="KW-0732">Signal</keyword>
<comment type="subcellular location">
    <subcellularLocation>
        <location evidence="2">Cell outer membrane</location>
    </subcellularLocation>
    <subcellularLocation>
        <location evidence="1">Cell surface</location>
    </subcellularLocation>
</comment>
<evidence type="ECO:0000313" key="14">
    <source>
        <dbReference type="EMBL" id="PMS32574.1"/>
    </source>
</evidence>
<dbReference type="RefSeq" id="WP_102631674.1">
    <property type="nucleotide sequence ID" value="NZ_CADIJZ010000007.1"/>
</dbReference>
<dbReference type="InterPro" id="IPR008635">
    <property type="entry name" value="Coiled_stalk_dom"/>
</dbReference>
<keyword evidence="9" id="KW-0472">Membrane</keyword>
<keyword evidence="10" id="KW-0998">Cell outer membrane</keyword>
<dbReference type="InterPro" id="IPR045584">
    <property type="entry name" value="Pilin-like"/>
</dbReference>
<keyword evidence="4" id="KW-0813">Transport</keyword>
<accession>A0ABX4V9E8</accession>
<evidence type="ECO:0000256" key="5">
    <source>
        <dbReference type="ARBA" id="ARBA00022452"/>
    </source>
</evidence>
<dbReference type="Gene3D" id="1.20.5.340">
    <property type="match status" value="1"/>
</dbReference>
<evidence type="ECO:0000256" key="3">
    <source>
        <dbReference type="ARBA" id="ARBA00005848"/>
    </source>
</evidence>
<proteinExistence type="inferred from homology"/>
<feature type="domain" description="Trimeric autotransporter adhesin YadA-like stalk" evidence="12">
    <location>
        <begin position="292"/>
        <end position="324"/>
    </location>
</feature>
<dbReference type="Gene3D" id="2.60.40.4050">
    <property type="match status" value="1"/>
</dbReference>